<evidence type="ECO:0000256" key="2">
    <source>
        <dbReference type="ARBA" id="ARBA00022884"/>
    </source>
</evidence>
<evidence type="ECO:0000313" key="11">
    <source>
        <dbReference type="Proteomes" id="UP001621813"/>
    </source>
</evidence>
<dbReference type="NCBIfam" id="TIGR00005">
    <property type="entry name" value="rluA_subfam"/>
    <property type="match status" value="1"/>
</dbReference>
<evidence type="ECO:0000313" key="10">
    <source>
        <dbReference type="Proteomes" id="UP000197768"/>
    </source>
</evidence>
<feature type="active site" evidence="4">
    <location>
        <position position="154"/>
    </location>
</feature>
<dbReference type="InterPro" id="IPR006224">
    <property type="entry name" value="PsdUridine_synth_RluA-like_CS"/>
</dbReference>
<comment type="function">
    <text evidence="6">Responsible for synthesis of pseudouridine from uracil.</text>
</comment>
<evidence type="ECO:0000259" key="7">
    <source>
        <dbReference type="SMART" id="SM00363"/>
    </source>
</evidence>
<dbReference type="GO" id="GO:0000455">
    <property type="term" value="P:enzyme-directed rRNA pseudouridine synthesis"/>
    <property type="evidence" value="ECO:0007669"/>
    <property type="project" value="UniProtKB-ARBA"/>
</dbReference>
<dbReference type="SUPFAM" id="SSF55120">
    <property type="entry name" value="Pseudouridine synthase"/>
    <property type="match status" value="1"/>
</dbReference>
<dbReference type="InterPro" id="IPR020103">
    <property type="entry name" value="PsdUridine_synth_cat_dom_sf"/>
</dbReference>
<dbReference type="EMBL" id="MTCZ01000089">
    <property type="protein sequence ID" value="OWP83679.1"/>
    <property type="molecule type" value="Genomic_DNA"/>
</dbReference>
<dbReference type="Proteomes" id="UP000197768">
    <property type="component" value="Unassembled WGS sequence"/>
</dbReference>
<keyword evidence="3 6" id="KW-0413">Isomerase</keyword>
<dbReference type="InterPro" id="IPR050188">
    <property type="entry name" value="RluA_PseudoU_synthase"/>
</dbReference>
<evidence type="ECO:0000256" key="6">
    <source>
        <dbReference type="RuleBase" id="RU362028"/>
    </source>
</evidence>
<dbReference type="EC" id="5.4.99.-" evidence="6"/>
<dbReference type="Gene3D" id="3.10.290.10">
    <property type="entry name" value="RNA-binding S4 domain"/>
    <property type="match status" value="1"/>
</dbReference>
<dbReference type="GO" id="GO:0003723">
    <property type="term" value="F:RNA binding"/>
    <property type="evidence" value="ECO:0007669"/>
    <property type="project" value="UniProtKB-KW"/>
</dbReference>
<dbReference type="PROSITE" id="PS01129">
    <property type="entry name" value="PSI_RLU"/>
    <property type="match status" value="1"/>
</dbReference>
<dbReference type="PANTHER" id="PTHR21600">
    <property type="entry name" value="MITOCHONDRIAL RNA PSEUDOURIDINE SYNTHASE"/>
    <property type="match status" value="1"/>
</dbReference>
<name>A0A246GHM7_9FLAO</name>
<reference evidence="8 11" key="2">
    <citation type="submission" date="2024-02" db="EMBL/GenBank/DDBJ databases">
        <title>Comparative Genomic Analysis of Flavobacterium Species Causing Columnaris Disease of Freshwater Fish in Thailand: Insights into Virulence and Resistance Mechanisms.</title>
        <authorList>
            <person name="Nguyen D."/>
            <person name="Chokmangmeepisarn P."/>
            <person name="Khianchaikhan K."/>
            <person name="Morishita M."/>
            <person name="Bunnoy A."/>
            <person name="Rodkhum C."/>
        </authorList>
    </citation>
    <scope>NUCLEOTIDE SEQUENCE [LARGE SCALE GENOMIC DNA]</scope>
    <source>
        <strain evidence="8 11">KCRT2007</strain>
    </source>
</reference>
<dbReference type="FunFam" id="3.30.2350.10:FF:000006">
    <property type="entry name" value="Pseudouridine synthase"/>
    <property type="match status" value="1"/>
</dbReference>
<dbReference type="SUPFAM" id="SSF55174">
    <property type="entry name" value="Alpha-L RNA-binding motif"/>
    <property type="match status" value="1"/>
</dbReference>
<dbReference type="PANTHER" id="PTHR21600:SF44">
    <property type="entry name" value="RIBOSOMAL LARGE SUBUNIT PSEUDOURIDINE SYNTHASE D"/>
    <property type="match status" value="1"/>
</dbReference>
<dbReference type="PROSITE" id="PS50889">
    <property type="entry name" value="S4"/>
    <property type="match status" value="1"/>
</dbReference>
<dbReference type="EMBL" id="JAZGZR010000031">
    <property type="protein sequence ID" value="MFK7050491.1"/>
    <property type="molecule type" value="Genomic_DNA"/>
</dbReference>
<dbReference type="GO" id="GO:0120159">
    <property type="term" value="F:rRNA pseudouridine synthase activity"/>
    <property type="evidence" value="ECO:0007669"/>
    <property type="project" value="UniProtKB-ARBA"/>
</dbReference>
<evidence type="ECO:0000313" key="9">
    <source>
        <dbReference type="EMBL" id="OWP83679.1"/>
    </source>
</evidence>
<comment type="similarity">
    <text evidence="1 6">Belongs to the pseudouridine synthase RluA family.</text>
</comment>
<keyword evidence="11" id="KW-1185">Reference proteome</keyword>
<evidence type="ECO:0000256" key="5">
    <source>
        <dbReference type="PROSITE-ProRule" id="PRU00182"/>
    </source>
</evidence>
<reference evidence="9 10" key="1">
    <citation type="journal article" date="2017" name="Infect. Genet. Evol.">
        <title>Comparative genome analysis of fish pathogen Flavobacterium columnare reveals extensive sequence diversity within the species.</title>
        <authorList>
            <person name="Kayansamruaj P."/>
            <person name="Dong H.T."/>
            <person name="Hirono I."/>
            <person name="Kondo H."/>
            <person name="Senapin S."/>
            <person name="Rodkhum C."/>
        </authorList>
    </citation>
    <scope>NUCLEOTIDE SEQUENCE [LARGE SCALE GENOMIC DNA]</scope>
    <source>
        <strain evidence="9 10">1215</strain>
    </source>
</reference>
<dbReference type="AlphaFoldDB" id="A0A246GHM7"/>
<dbReference type="InterPro" id="IPR006145">
    <property type="entry name" value="PsdUridine_synth_RsuA/RluA"/>
</dbReference>
<evidence type="ECO:0000256" key="3">
    <source>
        <dbReference type="ARBA" id="ARBA00023235"/>
    </source>
</evidence>
<dbReference type="Pfam" id="PF00849">
    <property type="entry name" value="PseudoU_synth_2"/>
    <property type="match status" value="1"/>
</dbReference>
<comment type="caution">
    <text evidence="9">The sequence shown here is derived from an EMBL/GenBank/DDBJ whole genome shotgun (WGS) entry which is preliminary data.</text>
</comment>
<dbReference type="CDD" id="cd02869">
    <property type="entry name" value="PseudoU_synth_RluA_like"/>
    <property type="match status" value="1"/>
</dbReference>
<feature type="domain" description="RNA-binding S4" evidence="7">
    <location>
        <begin position="31"/>
        <end position="96"/>
    </location>
</feature>
<dbReference type="RefSeq" id="WP_088393236.1">
    <property type="nucleotide sequence ID" value="NZ_CP067378.1"/>
</dbReference>
<comment type="catalytic activity">
    <reaction evidence="6">
        <text>a uridine in RNA = a pseudouridine in RNA</text>
        <dbReference type="Rhea" id="RHEA:48348"/>
        <dbReference type="Rhea" id="RHEA-COMP:12068"/>
        <dbReference type="Rhea" id="RHEA-COMP:12069"/>
        <dbReference type="ChEBI" id="CHEBI:65314"/>
        <dbReference type="ChEBI" id="CHEBI:65315"/>
    </reaction>
</comment>
<evidence type="ECO:0000313" key="8">
    <source>
        <dbReference type="EMBL" id="MFK7050491.1"/>
    </source>
</evidence>
<dbReference type="Proteomes" id="UP001621813">
    <property type="component" value="Unassembled WGS sequence"/>
</dbReference>
<accession>A0A246GHM7</accession>
<proteinExistence type="inferred from homology"/>
<dbReference type="SMART" id="SM00363">
    <property type="entry name" value="S4"/>
    <property type="match status" value="1"/>
</dbReference>
<dbReference type="InterPro" id="IPR002942">
    <property type="entry name" value="S4_RNA-bd"/>
</dbReference>
<sequence length="345" mass="39641">MAITFLEKEEEWEDDLYEHYKFDIPKGQGSIRVDKYLMTNIENTTRNKIQQAAEKGFILANGIAVKSSYKIKPFDEIKVVLSHPPFENKIIPENIPLDIIYEDDALIVLNKPVGLVVHPGHGNYTGTLANALAFHFENLPMNSSNRPGLVHRIDKDTSGLLVVAKTEQAMAHLAKQFEEKTTEREYIAIVWGNIENDHGTIEGNIARHSTDRMQMAVYSDSSIGKHAVTHYKVLERLSYVTVVSCKLETGRTHQIRVHMKHIGHTLFNDERYGGHLILKGTTFSKYKQFVDNCFKILPRQALHAKTLGFEHPVTKEFMRFDTELPQDMVQCIEKWRFYSQSHFLD</sequence>
<evidence type="ECO:0000256" key="4">
    <source>
        <dbReference type="PIRSR" id="PIRSR606225-1"/>
    </source>
</evidence>
<organism evidence="9 10">
    <name type="scientific">Flavobacterium davisii</name>
    <dbReference type="NCBI Taxonomy" id="2906077"/>
    <lineage>
        <taxon>Bacteria</taxon>
        <taxon>Pseudomonadati</taxon>
        <taxon>Bacteroidota</taxon>
        <taxon>Flavobacteriia</taxon>
        <taxon>Flavobacteriales</taxon>
        <taxon>Flavobacteriaceae</taxon>
        <taxon>Flavobacterium</taxon>
    </lineage>
</organism>
<dbReference type="InterPro" id="IPR006225">
    <property type="entry name" value="PsdUridine_synth_RluC/D"/>
</dbReference>
<dbReference type="CDD" id="cd00165">
    <property type="entry name" value="S4"/>
    <property type="match status" value="1"/>
</dbReference>
<evidence type="ECO:0000256" key="1">
    <source>
        <dbReference type="ARBA" id="ARBA00010876"/>
    </source>
</evidence>
<keyword evidence="2 5" id="KW-0694">RNA-binding</keyword>
<protein>
    <recommendedName>
        <fullName evidence="6">Pseudouridine synthase</fullName>
        <ecNumber evidence="6">5.4.99.-</ecNumber>
    </recommendedName>
</protein>
<dbReference type="InterPro" id="IPR036986">
    <property type="entry name" value="S4_RNA-bd_sf"/>
</dbReference>
<gene>
    <name evidence="9" type="ORF">BWK59_09280</name>
    <name evidence="8" type="ORF">V3Q77_11400</name>
</gene>
<dbReference type="Gene3D" id="3.30.2350.10">
    <property type="entry name" value="Pseudouridine synthase"/>
    <property type="match status" value="1"/>
</dbReference>